<evidence type="ECO:0000256" key="6">
    <source>
        <dbReference type="ARBA" id="ARBA00023004"/>
    </source>
</evidence>
<protein>
    <recommendedName>
        <fullName evidence="10">Cytochrome c domain-containing protein</fullName>
    </recommendedName>
</protein>
<keyword evidence="12" id="KW-1185">Reference proteome</keyword>
<evidence type="ECO:0000313" key="12">
    <source>
        <dbReference type="Proteomes" id="UP001515480"/>
    </source>
</evidence>
<dbReference type="InterPro" id="IPR023655">
    <property type="entry name" value="Cyt_C6"/>
</dbReference>
<keyword evidence="7" id="KW-0793">Thylakoid</keyword>
<evidence type="ECO:0000256" key="4">
    <source>
        <dbReference type="ARBA" id="ARBA00022723"/>
    </source>
</evidence>
<comment type="similarity">
    <text evidence="1">Belongs to the cytochrome c family. PetJ subfamily.</text>
</comment>
<evidence type="ECO:0000313" key="11">
    <source>
        <dbReference type="EMBL" id="KAL1503197.1"/>
    </source>
</evidence>
<keyword evidence="2" id="KW-0813">Transport</keyword>
<dbReference type="PROSITE" id="PS51007">
    <property type="entry name" value="CYTC"/>
    <property type="match status" value="1"/>
</dbReference>
<feature type="signal peptide" evidence="9">
    <location>
        <begin position="1"/>
        <end position="29"/>
    </location>
</feature>
<organism evidence="11 12">
    <name type="scientific">Prymnesium parvum</name>
    <name type="common">Toxic golden alga</name>
    <dbReference type="NCBI Taxonomy" id="97485"/>
    <lineage>
        <taxon>Eukaryota</taxon>
        <taxon>Haptista</taxon>
        <taxon>Haptophyta</taxon>
        <taxon>Prymnesiophyceae</taxon>
        <taxon>Prymnesiales</taxon>
        <taxon>Prymnesiaceae</taxon>
        <taxon>Prymnesium</taxon>
    </lineage>
</organism>
<sequence length="122" mass="12600">MRLSGLVAATAASILQLGVSTVHPPAVWAGTSLGQTIFETKCVGCHVGGGNVLSPGKSLRLSSLERDGYSTLDSIVSLTRNGKGQMPKYQGKIPAVSKLSDEELEAVAAYTLAQAKAGWPSS</sequence>
<dbReference type="Proteomes" id="UP001515480">
    <property type="component" value="Unassembled WGS sequence"/>
</dbReference>
<feature type="chain" id="PRO_5044349062" description="Cytochrome c domain-containing protein" evidence="9">
    <location>
        <begin position="30"/>
        <end position="122"/>
    </location>
</feature>
<accession>A0AB34IMD6</accession>
<evidence type="ECO:0000259" key="10">
    <source>
        <dbReference type="PROSITE" id="PS51007"/>
    </source>
</evidence>
<keyword evidence="3 8" id="KW-0349">Heme</keyword>
<name>A0AB34IMD6_PRYPA</name>
<proteinExistence type="inferred from homology"/>
<feature type="domain" description="Cytochrome c" evidence="10">
    <location>
        <begin position="29"/>
        <end position="115"/>
    </location>
</feature>
<evidence type="ECO:0000256" key="7">
    <source>
        <dbReference type="ARBA" id="ARBA00023078"/>
    </source>
</evidence>
<evidence type="ECO:0000256" key="2">
    <source>
        <dbReference type="ARBA" id="ARBA00022448"/>
    </source>
</evidence>
<gene>
    <name evidence="11" type="ORF">AB1Y20_011254</name>
</gene>
<dbReference type="InterPro" id="IPR009056">
    <property type="entry name" value="Cyt_c-like_dom"/>
</dbReference>
<dbReference type="PANTHER" id="PTHR34688:SF2">
    <property type="entry name" value="CYTOCHROME C6, CHLOROPLASTIC"/>
    <property type="match status" value="1"/>
</dbReference>
<dbReference type="SUPFAM" id="SSF46626">
    <property type="entry name" value="Cytochrome c"/>
    <property type="match status" value="1"/>
</dbReference>
<keyword evidence="6 8" id="KW-0408">Iron</keyword>
<keyword evidence="4 8" id="KW-0479">Metal-binding</keyword>
<dbReference type="GO" id="GO:0009055">
    <property type="term" value="F:electron transfer activity"/>
    <property type="evidence" value="ECO:0007669"/>
    <property type="project" value="InterPro"/>
</dbReference>
<dbReference type="GO" id="GO:0020037">
    <property type="term" value="F:heme binding"/>
    <property type="evidence" value="ECO:0007669"/>
    <property type="project" value="InterPro"/>
</dbReference>
<evidence type="ECO:0000256" key="1">
    <source>
        <dbReference type="ARBA" id="ARBA00009650"/>
    </source>
</evidence>
<dbReference type="PANTHER" id="PTHR34688">
    <property type="entry name" value="CYTOCHROME C6, CHLOROPLASTIC"/>
    <property type="match status" value="1"/>
</dbReference>
<dbReference type="Gene3D" id="1.10.760.10">
    <property type="entry name" value="Cytochrome c-like domain"/>
    <property type="match status" value="1"/>
</dbReference>
<dbReference type="AlphaFoldDB" id="A0AB34IMD6"/>
<comment type="caution">
    <text evidence="11">The sequence shown here is derived from an EMBL/GenBank/DDBJ whole genome shotgun (WGS) entry which is preliminary data.</text>
</comment>
<dbReference type="GO" id="GO:0005506">
    <property type="term" value="F:iron ion binding"/>
    <property type="evidence" value="ECO:0007669"/>
    <property type="project" value="InterPro"/>
</dbReference>
<keyword evidence="9" id="KW-0732">Signal</keyword>
<evidence type="ECO:0000256" key="3">
    <source>
        <dbReference type="ARBA" id="ARBA00022617"/>
    </source>
</evidence>
<evidence type="ECO:0000256" key="8">
    <source>
        <dbReference type="PROSITE-ProRule" id="PRU00433"/>
    </source>
</evidence>
<evidence type="ECO:0000256" key="9">
    <source>
        <dbReference type="SAM" id="SignalP"/>
    </source>
</evidence>
<reference evidence="11 12" key="1">
    <citation type="journal article" date="2024" name="Science">
        <title>Giant polyketide synthase enzymes in the biosynthesis of giant marine polyether toxins.</title>
        <authorList>
            <person name="Fallon T.R."/>
            <person name="Shende V.V."/>
            <person name="Wierzbicki I.H."/>
            <person name="Pendleton A.L."/>
            <person name="Watervoot N.F."/>
            <person name="Auber R.P."/>
            <person name="Gonzalez D.J."/>
            <person name="Wisecaver J.H."/>
            <person name="Moore B.S."/>
        </authorList>
    </citation>
    <scope>NUCLEOTIDE SEQUENCE [LARGE SCALE GENOMIC DNA]</scope>
    <source>
        <strain evidence="11 12">12B1</strain>
    </source>
</reference>
<dbReference type="Pfam" id="PF13442">
    <property type="entry name" value="Cytochrome_CBB3"/>
    <property type="match status" value="1"/>
</dbReference>
<dbReference type="InterPro" id="IPR036909">
    <property type="entry name" value="Cyt_c-like_dom_sf"/>
</dbReference>
<evidence type="ECO:0000256" key="5">
    <source>
        <dbReference type="ARBA" id="ARBA00022982"/>
    </source>
</evidence>
<dbReference type="EMBL" id="JBGBPQ010000022">
    <property type="protein sequence ID" value="KAL1503197.1"/>
    <property type="molecule type" value="Genomic_DNA"/>
</dbReference>
<keyword evidence="5" id="KW-0249">Electron transport</keyword>